<protein>
    <recommendedName>
        <fullName evidence="1">Pierisin-like domain-containing protein</fullName>
    </recommendedName>
</protein>
<sequence length="181" mass="20826">MPNRFFREKRILGRVLARKQLPGFVYRWDERDIAVIRREGFQPWKPEGTITLVEHVRGTYRRNACPRELSKYESQFVSTGSYGMLKRIDPTFACKAFSANLYRIRTGIALETGVFQDVNDAFDRSGIVRPYATQREWLKSGGIPARAIVAYMPGKTFIAQYDIAKNVGPEEADLKGWLPFL</sequence>
<keyword evidence="3" id="KW-1185">Reference proteome</keyword>
<comment type="caution">
    <text evidence="2">The sequence shown here is derived from an EMBL/GenBank/DDBJ whole genome shotgun (WGS) entry which is preliminary data.</text>
</comment>
<feature type="domain" description="Pierisin-like" evidence="1">
    <location>
        <begin position="25"/>
        <end position="154"/>
    </location>
</feature>
<evidence type="ECO:0000259" key="1">
    <source>
        <dbReference type="Pfam" id="PF22596"/>
    </source>
</evidence>
<dbReference type="InterPro" id="IPR054695">
    <property type="entry name" value="Pierisin-like_dom"/>
</dbReference>
<dbReference type="EMBL" id="JAPMXC010000003">
    <property type="protein sequence ID" value="MCY0388371.1"/>
    <property type="molecule type" value="Genomic_DNA"/>
</dbReference>
<name>A0ABT3ZPA1_9BURK</name>
<proteinExistence type="predicted"/>
<reference evidence="2" key="1">
    <citation type="submission" date="2022-11" db="EMBL/GenBank/DDBJ databases">
        <title>Robbsia betulipollinis sp. nov., isolated from pollen of birch (Betula pendula).</title>
        <authorList>
            <person name="Shi H."/>
            <person name="Ambika Manirajan B."/>
            <person name="Ratering S."/>
            <person name="Geissler-Plaum R."/>
            <person name="Schnell S."/>
        </authorList>
    </citation>
    <scope>NUCLEOTIDE SEQUENCE</scope>
    <source>
        <strain evidence="2">Bb-Pol-6</strain>
    </source>
</reference>
<dbReference type="RefSeq" id="WP_267848256.1">
    <property type="nucleotide sequence ID" value="NZ_JAPMXC010000003.1"/>
</dbReference>
<accession>A0ABT3ZPA1</accession>
<dbReference type="Pfam" id="PF22596">
    <property type="entry name" value="Scabin-like"/>
    <property type="match status" value="1"/>
</dbReference>
<gene>
    <name evidence="2" type="ORF">OVY01_14225</name>
</gene>
<dbReference type="SUPFAM" id="SSF56399">
    <property type="entry name" value="ADP-ribosylation"/>
    <property type="match status" value="1"/>
</dbReference>
<dbReference type="Gene3D" id="3.90.210.10">
    <property type="entry name" value="Heat-Labile Enterotoxin, subunit A"/>
    <property type="match status" value="1"/>
</dbReference>
<evidence type="ECO:0000313" key="3">
    <source>
        <dbReference type="Proteomes" id="UP001082899"/>
    </source>
</evidence>
<evidence type="ECO:0000313" key="2">
    <source>
        <dbReference type="EMBL" id="MCY0388371.1"/>
    </source>
</evidence>
<dbReference type="Proteomes" id="UP001082899">
    <property type="component" value="Unassembled WGS sequence"/>
</dbReference>
<organism evidence="2 3">
    <name type="scientific">Robbsia betulipollinis</name>
    <dbReference type="NCBI Taxonomy" id="2981849"/>
    <lineage>
        <taxon>Bacteria</taxon>
        <taxon>Pseudomonadati</taxon>
        <taxon>Pseudomonadota</taxon>
        <taxon>Betaproteobacteria</taxon>
        <taxon>Burkholderiales</taxon>
        <taxon>Burkholderiaceae</taxon>
        <taxon>Robbsia</taxon>
    </lineage>
</organism>